<dbReference type="PANTHER" id="PTHR43245:SF51">
    <property type="entry name" value="SHORT CHAIN DEHYDROGENASE_REDUCTASE FAMILY 42E, MEMBER 2"/>
    <property type="match status" value="1"/>
</dbReference>
<dbReference type="GO" id="GO:0006694">
    <property type="term" value="P:steroid biosynthetic process"/>
    <property type="evidence" value="ECO:0007669"/>
    <property type="project" value="InterPro"/>
</dbReference>
<dbReference type="InParanoid" id="A0A136JFL3"/>
<evidence type="ECO:0000313" key="6">
    <source>
        <dbReference type="Proteomes" id="UP000070501"/>
    </source>
</evidence>
<sequence length="476" mass="51894">MGAYMTLAVGFLTLAALGIAWVASVNQKMKGVPPAAAAWAPHRWGKAEMLETYERVKKNPIDWTPHLPPKLDRRYVVTGGYGGVGGEMVLQLLARGQPPEAIRIIEFRPANRVDMLSGPVTKVDFAQADISSKEAVEAAFAKPWPKSVAHLPMTVFHPAALIDPGRRSAWTYSNTRRVNVDGTRHMVDAARAAGADCFIYTCSSSVNLRPVKFWGNPFREWYEGCVQVLDESDFDLPLRPRGEFFANYALSKATAERLVCEANSPTFRTGSIRPANCIYGSSEGDQAVGLVLRKGTVPTWMPNIIQNFVHAGHVSLGHLCFEAALVGDRNNGKGTGAKLPRCAGRPYIVTDAGPPPMFDDMYNILKLTSSPPGRVQVNRLQPGVMLAIAHVVELFDIASHMPLLKHIVPRPKGDLAMLQPAVFVPATHTPASDELACKSVEEGGIGFRHVCTSMEGMAQQAADWNRNAERNAMKSS</sequence>
<dbReference type="EMBL" id="KQ964246">
    <property type="protein sequence ID" value="KXJ95929.1"/>
    <property type="molecule type" value="Genomic_DNA"/>
</dbReference>
<gene>
    <name evidence="5" type="ORF">Micbo1qcDRAFT_192808</name>
</gene>
<keyword evidence="6" id="KW-1185">Reference proteome</keyword>
<feature type="domain" description="3-beta hydroxysteroid dehydrogenase/isomerase" evidence="4">
    <location>
        <begin position="76"/>
        <end position="363"/>
    </location>
</feature>
<dbReference type="Gene3D" id="3.40.50.720">
    <property type="entry name" value="NAD(P)-binding Rossmann-like Domain"/>
    <property type="match status" value="1"/>
</dbReference>
<evidence type="ECO:0000256" key="3">
    <source>
        <dbReference type="SAM" id="SignalP"/>
    </source>
</evidence>
<organism evidence="5 6">
    <name type="scientific">Microdochium bolleyi</name>
    <dbReference type="NCBI Taxonomy" id="196109"/>
    <lineage>
        <taxon>Eukaryota</taxon>
        <taxon>Fungi</taxon>
        <taxon>Dikarya</taxon>
        <taxon>Ascomycota</taxon>
        <taxon>Pezizomycotina</taxon>
        <taxon>Sordariomycetes</taxon>
        <taxon>Xylariomycetidae</taxon>
        <taxon>Xylariales</taxon>
        <taxon>Microdochiaceae</taxon>
        <taxon>Microdochium</taxon>
    </lineage>
</organism>
<evidence type="ECO:0000256" key="2">
    <source>
        <dbReference type="ARBA" id="ARBA00023002"/>
    </source>
</evidence>
<dbReference type="OrthoDB" id="10058185at2759"/>
<accession>A0A136JFL3</accession>
<reference evidence="6" key="1">
    <citation type="submission" date="2016-02" db="EMBL/GenBank/DDBJ databases">
        <title>Draft genome sequence of Microdochium bolleyi, a fungal endophyte of beachgrass.</title>
        <authorList>
            <consortium name="DOE Joint Genome Institute"/>
            <person name="David A.S."/>
            <person name="May G."/>
            <person name="Haridas S."/>
            <person name="Lim J."/>
            <person name="Wang M."/>
            <person name="Labutti K."/>
            <person name="Lipzen A."/>
            <person name="Barry K."/>
            <person name="Grigoriev I.V."/>
        </authorList>
    </citation>
    <scope>NUCLEOTIDE SEQUENCE [LARGE SCALE GENOMIC DNA]</scope>
    <source>
        <strain evidence="6">J235TASD1</strain>
    </source>
</reference>
<feature type="signal peptide" evidence="3">
    <location>
        <begin position="1"/>
        <end position="22"/>
    </location>
</feature>
<keyword evidence="2" id="KW-0560">Oxidoreductase</keyword>
<protein>
    <recommendedName>
        <fullName evidence="4">3-beta hydroxysteroid dehydrogenase/isomerase domain-containing protein</fullName>
    </recommendedName>
</protein>
<dbReference type="InterPro" id="IPR050177">
    <property type="entry name" value="Lipid_A_modif_metabolic_enz"/>
</dbReference>
<feature type="chain" id="PRO_5007293746" description="3-beta hydroxysteroid dehydrogenase/isomerase domain-containing protein" evidence="3">
    <location>
        <begin position="23"/>
        <end position="476"/>
    </location>
</feature>
<comment type="similarity">
    <text evidence="1">Belongs to the 3-beta-HSD family.</text>
</comment>
<name>A0A136JFL3_9PEZI</name>
<evidence type="ECO:0000259" key="4">
    <source>
        <dbReference type="Pfam" id="PF01073"/>
    </source>
</evidence>
<dbReference type="InterPro" id="IPR036291">
    <property type="entry name" value="NAD(P)-bd_dom_sf"/>
</dbReference>
<proteinExistence type="inferred from homology"/>
<dbReference type="PANTHER" id="PTHR43245">
    <property type="entry name" value="BIFUNCTIONAL POLYMYXIN RESISTANCE PROTEIN ARNA"/>
    <property type="match status" value="1"/>
</dbReference>
<keyword evidence="3" id="KW-0732">Signal</keyword>
<dbReference type="Proteomes" id="UP000070501">
    <property type="component" value="Unassembled WGS sequence"/>
</dbReference>
<dbReference type="GO" id="GO:0016616">
    <property type="term" value="F:oxidoreductase activity, acting on the CH-OH group of donors, NAD or NADP as acceptor"/>
    <property type="evidence" value="ECO:0007669"/>
    <property type="project" value="InterPro"/>
</dbReference>
<evidence type="ECO:0000256" key="1">
    <source>
        <dbReference type="ARBA" id="ARBA00009219"/>
    </source>
</evidence>
<dbReference type="InterPro" id="IPR002225">
    <property type="entry name" value="3Beta_OHSteriod_DH/Estase"/>
</dbReference>
<dbReference type="Pfam" id="PF01073">
    <property type="entry name" value="3Beta_HSD"/>
    <property type="match status" value="1"/>
</dbReference>
<dbReference type="AlphaFoldDB" id="A0A136JFL3"/>
<dbReference type="STRING" id="196109.A0A136JFL3"/>
<evidence type="ECO:0000313" key="5">
    <source>
        <dbReference type="EMBL" id="KXJ95929.1"/>
    </source>
</evidence>
<dbReference type="SUPFAM" id="SSF51735">
    <property type="entry name" value="NAD(P)-binding Rossmann-fold domains"/>
    <property type="match status" value="1"/>
</dbReference>